<dbReference type="EMBL" id="JAJJMB010009862">
    <property type="protein sequence ID" value="KAI3911946.1"/>
    <property type="molecule type" value="Genomic_DNA"/>
</dbReference>
<proteinExistence type="predicted"/>
<dbReference type="Proteomes" id="UP001202328">
    <property type="component" value="Unassembled WGS sequence"/>
</dbReference>
<dbReference type="PANTHER" id="PTHR33834">
    <property type="entry name" value="SIGNALING PEPTIDE TAXIMIN 2"/>
    <property type="match status" value="1"/>
</dbReference>
<gene>
    <name evidence="2" type="ORF">MKW98_010890</name>
</gene>
<keyword evidence="3" id="KW-1185">Reference proteome</keyword>
<dbReference type="AlphaFoldDB" id="A0AAD4SLP1"/>
<feature type="transmembrane region" description="Helical" evidence="1">
    <location>
        <begin position="21"/>
        <end position="39"/>
    </location>
</feature>
<comment type="caution">
    <text evidence="2">The sequence shown here is derived from an EMBL/GenBank/DDBJ whole genome shotgun (WGS) entry which is preliminary data.</text>
</comment>
<evidence type="ECO:0008006" key="4">
    <source>
        <dbReference type="Google" id="ProtNLM"/>
    </source>
</evidence>
<keyword evidence="1" id="KW-1133">Transmembrane helix</keyword>
<keyword evidence="1" id="KW-0812">Transmembrane</keyword>
<evidence type="ECO:0000256" key="1">
    <source>
        <dbReference type="SAM" id="Phobius"/>
    </source>
</evidence>
<sequence>MCLIWRSEKRTRKVFCGGDHIRPVGFLLGLIFAFLSLLISFIGLFIWMVGLLLTCLCSGCGPTIVRAARDMINAPVNVMEWFTSHVPF</sequence>
<accession>A0AAD4SLP1</accession>
<keyword evidence="1" id="KW-0472">Membrane</keyword>
<organism evidence="2 3">
    <name type="scientific">Papaver atlanticum</name>
    <dbReference type="NCBI Taxonomy" id="357466"/>
    <lineage>
        <taxon>Eukaryota</taxon>
        <taxon>Viridiplantae</taxon>
        <taxon>Streptophyta</taxon>
        <taxon>Embryophyta</taxon>
        <taxon>Tracheophyta</taxon>
        <taxon>Spermatophyta</taxon>
        <taxon>Magnoliopsida</taxon>
        <taxon>Ranunculales</taxon>
        <taxon>Papaveraceae</taxon>
        <taxon>Papaveroideae</taxon>
        <taxon>Papaver</taxon>
    </lineage>
</organism>
<dbReference type="PANTHER" id="PTHR33834:SF2">
    <property type="entry name" value="SIGNALING PEPTIDE TAXIMIN 1"/>
    <property type="match status" value="1"/>
</dbReference>
<reference evidence="2" key="1">
    <citation type="submission" date="2022-04" db="EMBL/GenBank/DDBJ databases">
        <title>A functionally conserved STORR gene fusion in Papaver species that diverged 16.8 million years ago.</title>
        <authorList>
            <person name="Catania T."/>
        </authorList>
    </citation>
    <scope>NUCLEOTIDE SEQUENCE</scope>
    <source>
        <strain evidence="2">S-188037</strain>
    </source>
</reference>
<evidence type="ECO:0000313" key="2">
    <source>
        <dbReference type="EMBL" id="KAI3911946.1"/>
    </source>
</evidence>
<feature type="transmembrane region" description="Helical" evidence="1">
    <location>
        <begin position="45"/>
        <end position="65"/>
    </location>
</feature>
<evidence type="ECO:0000313" key="3">
    <source>
        <dbReference type="Proteomes" id="UP001202328"/>
    </source>
</evidence>
<name>A0AAD4SLP1_9MAGN</name>
<dbReference type="InterPro" id="IPR055283">
    <property type="entry name" value="TAXIMIN_1/2"/>
</dbReference>
<protein>
    <recommendedName>
        <fullName evidence="4">Transmembrane protein</fullName>
    </recommendedName>
</protein>